<keyword evidence="11 12" id="KW-0407">Ion channel</keyword>
<keyword evidence="9" id="KW-0472">Membrane</keyword>
<evidence type="ECO:0000256" key="2">
    <source>
        <dbReference type="ARBA" id="ARBA00007193"/>
    </source>
</evidence>
<organism evidence="13 14">
    <name type="scientific">Timema podura</name>
    <name type="common">Walking stick</name>
    <dbReference type="NCBI Taxonomy" id="61482"/>
    <lineage>
        <taxon>Eukaryota</taxon>
        <taxon>Metazoa</taxon>
        <taxon>Ecdysozoa</taxon>
        <taxon>Arthropoda</taxon>
        <taxon>Hexapoda</taxon>
        <taxon>Insecta</taxon>
        <taxon>Pterygota</taxon>
        <taxon>Neoptera</taxon>
        <taxon>Polyneoptera</taxon>
        <taxon>Phasmatodea</taxon>
        <taxon>Timematodea</taxon>
        <taxon>Timematoidea</taxon>
        <taxon>Timematidae</taxon>
        <taxon>Timema</taxon>
    </lineage>
</organism>
<evidence type="ECO:0000256" key="1">
    <source>
        <dbReference type="ARBA" id="ARBA00004141"/>
    </source>
</evidence>
<evidence type="ECO:0000256" key="10">
    <source>
        <dbReference type="ARBA" id="ARBA00023201"/>
    </source>
</evidence>
<evidence type="ECO:0000256" key="7">
    <source>
        <dbReference type="ARBA" id="ARBA00023053"/>
    </source>
</evidence>
<protein>
    <submittedName>
        <fullName evidence="13">Uncharacterized protein</fullName>
    </submittedName>
</protein>
<keyword evidence="4 12" id="KW-0894">Sodium channel</keyword>
<evidence type="ECO:0000256" key="5">
    <source>
        <dbReference type="ARBA" id="ARBA00022692"/>
    </source>
</evidence>
<dbReference type="Proteomes" id="UP001153148">
    <property type="component" value="Unassembled WGS sequence"/>
</dbReference>
<name>A0ABN7PMM5_TIMPD</name>
<dbReference type="Pfam" id="PF00858">
    <property type="entry name" value="ASC"/>
    <property type="match status" value="1"/>
</dbReference>
<evidence type="ECO:0000256" key="11">
    <source>
        <dbReference type="ARBA" id="ARBA00023303"/>
    </source>
</evidence>
<evidence type="ECO:0000256" key="6">
    <source>
        <dbReference type="ARBA" id="ARBA00022989"/>
    </source>
</evidence>
<evidence type="ECO:0000256" key="3">
    <source>
        <dbReference type="ARBA" id="ARBA00022448"/>
    </source>
</evidence>
<dbReference type="InterPro" id="IPR001873">
    <property type="entry name" value="ENaC"/>
</dbReference>
<evidence type="ECO:0000256" key="12">
    <source>
        <dbReference type="RuleBase" id="RU000679"/>
    </source>
</evidence>
<evidence type="ECO:0000256" key="8">
    <source>
        <dbReference type="ARBA" id="ARBA00023065"/>
    </source>
</evidence>
<keyword evidence="8 12" id="KW-0406">Ion transport</keyword>
<accession>A0ABN7PMM5</accession>
<evidence type="ECO:0000256" key="4">
    <source>
        <dbReference type="ARBA" id="ARBA00022461"/>
    </source>
</evidence>
<reference evidence="13" key="1">
    <citation type="submission" date="2021-03" db="EMBL/GenBank/DDBJ databases">
        <authorList>
            <person name="Tran Van P."/>
        </authorList>
    </citation>
    <scope>NUCLEOTIDE SEQUENCE</scope>
</reference>
<comment type="caution">
    <text evidence="13">The sequence shown here is derived from an EMBL/GenBank/DDBJ whole genome shotgun (WGS) entry which is preliminary data.</text>
</comment>
<evidence type="ECO:0000313" key="14">
    <source>
        <dbReference type="Proteomes" id="UP001153148"/>
    </source>
</evidence>
<keyword evidence="14" id="KW-1185">Reference proteome</keyword>
<evidence type="ECO:0000256" key="9">
    <source>
        <dbReference type="ARBA" id="ARBA00023136"/>
    </source>
</evidence>
<sequence>MLVYQILVHSPDSFPAHGQSLPQGYTAQVSITSQVAYTTARVRSLRPQSRRCLYSDERDILWLGGYLQYNCVIQCHLLYTVRYCNCTPYFYPASQVFIIVTSWD</sequence>
<proteinExistence type="inferred from homology"/>
<gene>
    <name evidence="13" type="ORF">TPAB3V08_LOCUS14882</name>
</gene>
<keyword evidence="3 12" id="KW-0813">Transport</keyword>
<keyword evidence="5 12" id="KW-0812">Transmembrane</keyword>
<comment type="similarity">
    <text evidence="2 12">Belongs to the amiloride-sensitive sodium channel (TC 1.A.6) family.</text>
</comment>
<keyword evidence="10 12" id="KW-0739">Sodium transport</keyword>
<dbReference type="EMBL" id="CAJPIN010078451">
    <property type="protein sequence ID" value="CAG2067939.1"/>
    <property type="molecule type" value="Genomic_DNA"/>
</dbReference>
<comment type="subcellular location">
    <subcellularLocation>
        <location evidence="1">Membrane</location>
        <topology evidence="1">Multi-pass membrane protein</topology>
    </subcellularLocation>
</comment>
<keyword evidence="7" id="KW-0915">Sodium</keyword>
<evidence type="ECO:0000313" key="13">
    <source>
        <dbReference type="EMBL" id="CAG2067939.1"/>
    </source>
</evidence>
<keyword evidence="6" id="KW-1133">Transmembrane helix</keyword>